<gene>
    <name evidence="14" type="ORF">Tb11.v4.0050</name>
</gene>
<evidence type="ECO:0000256" key="8">
    <source>
        <dbReference type="ARBA" id="ARBA00023288"/>
    </source>
</evidence>
<evidence type="ECO:0000259" key="12">
    <source>
        <dbReference type="Pfam" id="PF10659"/>
    </source>
</evidence>
<evidence type="ECO:0000313" key="15">
    <source>
        <dbReference type="Proteomes" id="UP000008524"/>
    </source>
</evidence>
<dbReference type="GO" id="GO:0098552">
    <property type="term" value="C:side of membrane"/>
    <property type="evidence" value="ECO:0007669"/>
    <property type="project" value="UniProtKB-KW"/>
</dbReference>
<dbReference type="InterPro" id="IPR025932">
    <property type="entry name" value="Trypano_VSG_B_N_dom"/>
</dbReference>
<keyword evidence="5 11" id="KW-0732">Signal</keyword>
<dbReference type="InterPro" id="IPR019609">
    <property type="entry name" value="Variant_surf_glycoprt_trypan_C"/>
</dbReference>
<dbReference type="VEuPathDB" id="TriTrypDB:Tb927.11.19010"/>
<evidence type="ECO:0000256" key="1">
    <source>
        <dbReference type="ARBA" id="ARBA00002523"/>
    </source>
</evidence>
<dbReference type="EMBL" id="CH464492">
    <property type="protein sequence ID" value="EAN78983.1"/>
    <property type="molecule type" value="Genomic_DNA"/>
</dbReference>
<dbReference type="Pfam" id="PF10659">
    <property type="entry name" value="Trypan_glycop_C"/>
    <property type="match status" value="1"/>
</dbReference>
<keyword evidence="8" id="KW-0449">Lipoprotein</keyword>
<dbReference type="AlphaFoldDB" id="Q22KU7"/>
<dbReference type="KEGG" id="tbr:Tb11.v4.0050"/>
<dbReference type="GeneID" id="3663992"/>
<feature type="compositionally biased region" description="Polar residues" evidence="10">
    <location>
        <begin position="455"/>
        <end position="464"/>
    </location>
</feature>
<evidence type="ECO:0000256" key="4">
    <source>
        <dbReference type="ARBA" id="ARBA00022622"/>
    </source>
</evidence>
<feature type="coiled-coil region" evidence="9">
    <location>
        <begin position="147"/>
        <end position="181"/>
    </location>
</feature>
<reference evidence="14 15" key="2">
    <citation type="journal article" date="2005" name="Science">
        <title>The genome of the African trypanosome Trypanosoma brucei.</title>
        <authorList>
            <person name="Berriman M."/>
            <person name="Ghedin E."/>
            <person name="Hertz-Fowler C."/>
            <person name="Blandin G."/>
            <person name="Renauld H."/>
            <person name="Bartholomeu D.C."/>
            <person name="Lennard N.J."/>
            <person name="Caler E."/>
            <person name="Hamlin N.E."/>
            <person name="Haas B."/>
            <person name="Bohme U."/>
            <person name="Hannick L."/>
            <person name="Aslett M.A."/>
            <person name="Shallom J."/>
            <person name="Marcello L."/>
            <person name="Hou L."/>
            <person name="Wickstead B."/>
            <person name="Alsmark U.C."/>
            <person name="Arrowsmith C."/>
            <person name="Atkin R.J."/>
            <person name="Barron A.J."/>
            <person name="Bringaud F."/>
            <person name="Brooks K."/>
            <person name="Carrington M."/>
            <person name="Cherevach I."/>
            <person name="Chillingworth T.J."/>
            <person name="Churcher C."/>
            <person name="Clark L.N."/>
            <person name="Corton C.H."/>
            <person name="Cronin A."/>
            <person name="Davies R.M."/>
            <person name="Doggett J."/>
            <person name="Djikeng A."/>
            <person name="Feldblyum T."/>
            <person name="Field M.C."/>
            <person name="Fraser A."/>
            <person name="Goodhead I."/>
            <person name="Hance Z."/>
            <person name="Harper D."/>
            <person name="Harris B.R."/>
            <person name="Hauser H."/>
            <person name="Hostetler J."/>
            <person name="Ivens A."/>
            <person name="Jagels K."/>
            <person name="Johnson D."/>
            <person name="Johnson J."/>
            <person name="Jones K."/>
            <person name="Kerhornou A.X."/>
            <person name="Koo H."/>
            <person name="Larke N."/>
            <person name="Landfear S."/>
            <person name="Larkin C."/>
            <person name="Leech V."/>
            <person name="Line A."/>
            <person name="Lord A."/>
            <person name="Macleod A."/>
            <person name="Mooney P.J."/>
            <person name="Moule S."/>
            <person name="Martin D.M."/>
            <person name="Morgan G.W."/>
            <person name="Mungall K."/>
            <person name="Norbertczak H."/>
            <person name="Ormond D."/>
            <person name="Pai G."/>
            <person name="Peacock C.S."/>
            <person name="Peterson J."/>
            <person name="Quail M.A."/>
            <person name="Rabbinowitsch E."/>
            <person name="Rajandream M.A."/>
            <person name="Reitter C."/>
            <person name="Salzberg S.L."/>
            <person name="Sanders M."/>
            <person name="Schobel S."/>
            <person name="Sharp S."/>
            <person name="Simmonds M."/>
            <person name="Simpson A.J."/>
            <person name="Tallon L."/>
            <person name="Turner C.M."/>
            <person name="Tait A."/>
            <person name="Tivey A.R."/>
            <person name="Van Aken S."/>
            <person name="Walker D."/>
            <person name="Wanless D."/>
            <person name="Wang S."/>
            <person name="White B."/>
            <person name="White O."/>
            <person name="Whitehead S."/>
            <person name="Woodward J."/>
            <person name="Wortman J."/>
            <person name="Adams M.D."/>
            <person name="Embley T.M."/>
            <person name="Gull K."/>
            <person name="Ullu E."/>
            <person name="Barry J.D."/>
            <person name="Fairlamb A.H."/>
            <person name="Opperdoes F."/>
            <person name="Barrell B.G."/>
            <person name="Donelson J.E."/>
            <person name="Hall N."/>
            <person name="Fraser C.M."/>
            <person name="Melville S.E."/>
            <person name="El-Sayed N.M."/>
        </authorList>
    </citation>
    <scope>NUCLEOTIDE SEQUENCE [LARGE SCALE GENOMIC DNA]</scope>
    <source>
        <strain evidence="14 15">927/4 GUTat10.1</strain>
    </source>
</reference>
<keyword evidence="4" id="KW-0336">GPI-anchor</keyword>
<protein>
    <submittedName>
        <fullName evidence="14">Variant surface glycoprotein (VSG), putative</fullName>
    </submittedName>
</protein>
<proteinExistence type="predicted"/>
<name>Q22KU7_TRYB2</name>
<organism evidence="14 15">
    <name type="scientific">Trypanosoma brucei brucei (strain 927/4 GUTat10.1)</name>
    <dbReference type="NCBI Taxonomy" id="185431"/>
    <lineage>
        <taxon>Eukaryota</taxon>
        <taxon>Discoba</taxon>
        <taxon>Euglenozoa</taxon>
        <taxon>Kinetoplastea</taxon>
        <taxon>Metakinetoplastina</taxon>
        <taxon>Trypanosomatida</taxon>
        <taxon>Trypanosomatidae</taxon>
        <taxon>Trypanosoma</taxon>
    </lineage>
</organism>
<evidence type="ECO:0000256" key="6">
    <source>
        <dbReference type="ARBA" id="ARBA00023136"/>
    </source>
</evidence>
<feature type="chain" id="PRO_5004201155" evidence="11">
    <location>
        <begin position="30"/>
        <end position="517"/>
    </location>
</feature>
<feature type="compositionally biased region" description="Basic and acidic residues" evidence="10">
    <location>
        <begin position="469"/>
        <end position="485"/>
    </location>
</feature>
<evidence type="ECO:0000313" key="14">
    <source>
        <dbReference type="EMBL" id="EAN78983.1"/>
    </source>
</evidence>
<keyword evidence="7" id="KW-0325">Glycoprotein</keyword>
<dbReference type="RefSeq" id="XP_828095.1">
    <property type="nucleotide sequence ID" value="XM_823002.1"/>
</dbReference>
<feature type="region of interest" description="Disordered" evidence="10">
    <location>
        <begin position="399"/>
        <end position="424"/>
    </location>
</feature>
<evidence type="ECO:0000256" key="9">
    <source>
        <dbReference type="SAM" id="Coils"/>
    </source>
</evidence>
<keyword evidence="9" id="KW-0175">Coiled coil</keyword>
<keyword evidence="6" id="KW-0472">Membrane</keyword>
<evidence type="ECO:0000259" key="13">
    <source>
        <dbReference type="Pfam" id="PF13206"/>
    </source>
</evidence>
<keyword evidence="3" id="KW-1003">Cell membrane</keyword>
<keyword evidence="15" id="KW-1185">Reference proteome</keyword>
<feature type="compositionally biased region" description="Polar residues" evidence="10">
    <location>
        <begin position="402"/>
        <end position="424"/>
    </location>
</feature>
<feature type="domain" description="Trypanosome variant surface glycoprotein B-type N-terminal" evidence="13">
    <location>
        <begin position="19"/>
        <end position="375"/>
    </location>
</feature>
<evidence type="ECO:0000256" key="5">
    <source>
        <dbReference type="ARBA" id="ARBA00022729"/>
    </source>
</evidence>
<evidence type="ECO:0000256" key="10">
    <source>
        <dbReference type="SAM" id="MobiDB-lite"/>
    </source>
</evidence>
<reference evidence="14 15" key="1">
    <citation type="journal article" date="2005" name="Science">
        <title>Comparative genomics of trypanosomatid parasitic protozoa.</title>
        <authorList>
            <person name="El-Sayed N.M."/>
            <person name="Myler P.J."/>
            <person name="Blandin G."/>
            <person name="Berriman M."/>
            <person name="Crabtree J."/>
            <person name="Aggarwal G."/>
            <person name="Caler E."/>
            <person name="Renauld H."/>
            <person name="Worthey E.A."/>
            <person name="Hertz-Fowler C."/>
            <person name="Ghedin E."/>
            <person name="Peacock C."/>
            <person name="Bartholomeu D.C."/>
            <person name="Haas B.J."/>
            <person name="Tran A.N."/>
            <person name="Wortman J.R."/>
            <person name="Alsmark U.C."/>
            <person name="Angiuoli S."/>
            <person name="Anupama A."/>
            <person name="Badger J."/>
            <person name="Bringaud F."/>
            <person name="Cadag E."/>
            <person name="Carlton J.M."/>
            <person name="Cerqueira G.C."/>
            <person name="Creasy T."/>
            <person name="Delcher A.L."/>
            <person name="Djikeng A."/>
            <person name="Embley T.M."/>
            <person name="Hauser C."/>
            <person name="Ivens A.C."/>
            <person name="Kummerfeld S.K."/>
            <person name="Pereira-Leal J.B."/>
            <person name="Nilsson D."/>
            <person name="Peterson J."/>
            <person name="Salzberg S.L."/>
            <person name="Shallom J."/>
            <person name="Silva J.C."/>
            <person name="Sundaram J."/>
            <person name="Westenberger S."/>
            <person name="White O."/>
            <person name="Melville S.E."/>
            <person name="Donelson J.E."/>
            <person name="Andersson B."/>
            <person name="Stuart K.D."/>
            <person name="Hall N."/>
        </authorList>
    </citation>
    <scope>NUCLEOTIDE SEQUENCE [LARGE SCALE GENOMIC DNA]</scope>
    <source>
        <strain evidence="14 15">927/4 GUTat10.1</strain>
    </source>
</reference>
<evidence type="ECO:0000256" key="11">
    <source>
        <dbReference type="SAM" id="SignalP"/>
    </source>
</evidence>
<accession>Q22KU7</accession>
<dbReference type="GO" id="GO:0005886">
    <property type="term" value="C:plasma membrane"/>
    <property type="evidence" value="ECO:0007669"/>
    <property type="project" value="UniProtKB-SubCell"/>
</dbReference>
<dbReference type="Gene3D" id="3.30.1680.40">
    <property type="match status" value="1"/>
</dbReference>
<comment type="subcellular location">
    <subcellularLocation>
        <location evidence="2">Cell membrane</location>
        <topology evidence="2">Lipid-anchor</topology>
        <topology evidence="2">GPI-anchor</topology>
    </subcellularLocation>
</comment>
<dbReference type="InParanoid" id="Q22KU7"/>
<feature type="domain" description="Trypanosome variant surface glycoprotein C-terminal" evidence="12">
    <location>
        <begin position="423"/>
        <end position="516"/>
    </location>
</feature>
<feature type="signal peptide" evidence="11">
    <location>
        <begin position="1"/>
        <end position="29"/>
    </location>
</feature>
<comment type="function">
    <text evidence="1">VSG forms a coat on the surface of the parasite. The trypanosome evades the immune response of the host by expressing a series of antigenically distinct VSGs from an estimated 1000 VSG genes.</text>
</comment>
<evidence type="ECO:0000256" key="3">
    <source>
        <dbReference type="ARBA" id="ARBA00022475"/>
    </source>
</evidence>
<dbReference type="Pfam" id="PF13206">
    <property type="entry name" value="VSG_B"/>
    <property type="match status" value="1"/>
</dbReference>
<feature type="region of interest" description="Disordered" evidence="10">
    <location>
        <begin position="447"/>
        <end position="485"/>
    </location>
</feature>
<evidence type="ECO:0000256" key="2">
    <source>
        <dbReference type="ARBA" id="ARBA00004609"/>
    </source>
</evidence>
<dbReference type="Proteomes" id="UP000008524">
    <property type="component" value="Chromosome 11"/>
</dbReference>
<evidence type="ECO:0000256" key="7">
    <source>
        <dbReference type="ARBA" id="ARBA00023180"/>
    </source>
</evidence>
<sequence length="517" mass="55495">MQAIQDSTIKMCKQLMLLLILCSIPPSGANVGEADNLAVFAAVCELFQIAEGELPPDEQVTDSANAVRQLEALNMSVAEDKWRQQFYKGNYEKISWQEAKDAGLSPHESWKTKWERWQQAALSTKPEAEPGKTIADQGFNELTGISKKAVQAKVAALLAKVGHLEAERATAEQEIISASNAELSKKLNKALYGVETGRGDFGKTAGATGAAKTLDACSTAGTIDNQQPLAYVMMCLCLETGSTKTGKICAKDHALTKAWNDANPKVKQAFDDMRNLCPSGKKTPITAYQIRKALSAVQAFIRMHSGTGYLGGFNSGSCNGNVANGICVKYDHKITAGANGFTELTYAANMLEAASLLENRQHAVQKANQLAHAINAEASAAWLISKEVEALQKLERAAAAQVPTTSQAPGTSKQPSVEEQNKCKNATNKTAEGCSAINCDFDNEKKECKPKDGEGQTSTATGEQATGADAKKCSDKKKQEDCKDGCKWDGKECKDSSILANKQFALMLSAEFVALLF</sequence>